<dbReference type="InterPro" id="IPR036388">
    <property type="entry name" value="WH-like_DNA-bd_sf"/>
</dbReference>
<dbReference type="Pfam" id="PF13730">
    <property type="entry name" value="HTH_36"/>
    <property type="match status" value="1"/>
</dbReference>
<reference evidence="1 2" key="1">
    <citation type="submission" date="2020-08" db="EMBL/GenBank/DDBJ databases">
        <authorList>
            <person name="Liu C."/>
            <person name="Sun Q."/>
        </authorList>
    </citation>
    <scope>NUCLEOTIDE SEQUENCE [LARGE SCALE GENOMIC DNA]</scope>
    <source>
        <strain evidence="1 2">NSJ-61</strain>
    </source>
</reference>
<dbReference type="SUPFAM" id="SSF46785">
    <property type="entry name" value="Winged helix' DNA-binding domain"/>
    <property type="match status" value="1"/>
</dbReference>
<dbReference type="KEGG" id="ehn:H9Q80_19025"/>
<dbReference type="InterPro" id="IPR036390">
    <property type="entry name" value="WH_DNA-bd_sf"/>
</dbReference>
<evidence type="ECO:0000313" key="2">
    <source>
        <dbReference type="Proteomes" id="UP000515856"/>
    </source>
</evidence>
<dbReference type="Gene3D" id="1.10.10.10">
    <property type="entry name" value="Winged helix-like DNA-binding domain superfamily/Winged helix DNA-binding domain"/>
    <property type="match status" value="1"/>
</dbReference>
<protein>
    <submittedName>
        <fullName evidence="1">Helix-turn-helix domain-containing protein</fullName>
    </submittedName>
</protein>
<dbReference type="Proteomes" id="UP000515856">
    <property type="component" value="Chromosome"/>
</dbReference>
<proteinExistence type="predicted"/>
<gene>
    <name evidence="1" type="ORF">H9Q80_19025</name>
</gene>
<dbReference type="EMBL" id="CP060636">
    <property type="protein sequence ID" value="QNM12304.1"/>
    <property type="molecule type" value="Genomic_DNA"/>
</dbReference>
<name>A0A7G9GNC2_9FIRM</name>
<evidence type="ECO:0000313" key="1">
    <source>
        <dbReference type="EMBL" id="QNM12304.1"/>
    </source>
</evidence>
<accession>A0A7G9GNC2</accession>
<keyword evidence="2" id="KW-1185">Reference proteome</keyword>
<organism evidence="1 2">
    <name type="scientific">[Eubacterium] hominis</name>
    <dbReference type="NCBI Taxonomy" id="2764325"/>
    <lineage>
        <taxon>Bacteria</taxon>
        <taxon>Bacillati</taxon>
        <taxon>Bacillota</taxon>
        <taxon>Erysipelotrichia</taxon>
        <taxon>Erysipelotrichales</taxon>
        <taxon>Erysipelotrichaceae</taxon>
        <taxon>Amedibacillus</taxon>
    </lineage>
</organism>
<dbReference type="AlphaFoldDB" id="A0A7G9GNC2"/>
<sequence length="90" mass="10703">MDKDYMYFYRKICSSDLPANAVNVYKVLLQYANRTTWCCFPSVRTIAHDSKLSERTVRRQLNVLVSHGYILRIPRQRENNGFTSNMYFLN</sequence>